<dbReference type="PANTHER" id="PTHR31490:SF2">
    <property type="entry name" value="GLYCOSYL HYDROLASE FAMILY 10 PROTEIN"/>
    <property type="match status" value="1"/>
</dbReference>
<dbReference type="Gene3D" id="2.60.120.260">
    <property type="entry name" value="Galactose-binding domain-like"/>
    <property type="match status" value="1"/>
</dbReference>
<comment type="similarity">
    <text evidence="1">Belongs to the glycosyl hydrolase 10 (cellulase F) family.</text>
</comment>
<comment type="caution">
    <text evidence="7">The sequence shown here is derived from an EMBL/GenBank/DDBJ whole genome shotgun (WGS) entry which is preliminary data.</text>
</comment>
<evidence type="ECO:0000256" key="5">
    <source>
        <dbReference type="SAM" id="SignalP"/>
    </source>
</evidence>
<dbReference type="GO" id="GO:0031176">
    <property type="term" value="F:endo-1,4-beta-xylanase activity"/>
    <property type="evidence" value="ECO:0007669"/>
    <property type="project" value="UniProtKB-ARBA"/>
</dbReference>
<dbReference type="SMART" id="SM00633">
    <property type="entry name" value="Glyco_10"/>
    <property type="match status" value="1"/>
</dbReference>
<dbReference type="AlphaFoldDB" id="A0AAE1MG79"/>
<dbReference type="PROSITE" id="PS51760">
    <property type="entry name" value="GH10_2"/>
    <property type="match status" value="1"/>
</dbReference>
<evidence type="ECO:0000256" key="1">
    <source>
        <dbReference type="ARBA" id="ARBA00007495"/>
    </source>
</evidence>
<dbReference type="PANTHER" id="PTHR31490">
    <property type="entry name" value="GLYCOSYL HYDROLASE"/>
    <property type="match status" value="1"/>
</dbReference>
<feature type="signal peptide" evidence="5">
    <location>
        <begin position="1"/>
        <end position="19"/>
    </location>
</feature>
<dbReference type="Proteomes" id="UP001293593">
    <property type="component" value="Unassembled WGS sequence"/>
</dbReference>
<protein>
    <recommendedName>
        <fullName evidence="6">GH10 domain-containing protein</fullName>
    </recommendedName>
</protein>
<proteinExistence type="inferred from homology"/>
<feature type="chain" id="PRO_5041916213" description="GH10 domain-containing protein" evidence="5">
    <location>
        <begin position="20"/>
        <end position="570"/>
    </location>
</feature>
<dbReference type="InterPro" id="IPR017853">
    <property type="entry name" value="GH"/>
</dbReference>
<accession>A0AAE1MG79</accession>
<evidence type="ECO:0000313" key="7">
    <source>
        <dbReference type="EMBL" id="KAK4264129.1"/>
    </source>
</evidence>
<dbReference type="InterPro" id="IPR008979">
    <property type="entry name" value="Galactose-bd-like_sf"/>
</dbReference>
<keyword evidence="4" id="KW-0624">Polysaccharide degradation</keyword>
<feature type="domain" description="GH10" evidence="6">
    <location>
        <begin position="208"/>
        <end position="504"/>
    </location>
</feature>
<dbReference type="InterPro" id="IPR044846">
    <property type="entry name" value="GH10"/>
</dbReference>
<evidence type="ECO:0000313" key="8">
    <source>
        <dbReference type="Proteomes" id="UP001293593"/>
    </source>
</evidence>
<evidence type="ECO:0000259" key="6">
    <source>
        <dbReference type="PROSITE" id="PS51760"/>
    </source>
</evidence>
<dbReference type="InterPro" id="IPR001000">
    <property type="entry name" value="GH10_dom"/>
</dbReference>
<keyword evidence="3" id="KW-0119">Carbohydrate metabolism</keyword>
<keyword evidence="5" id="KW-0732">Signal</keyword>
<dbReference type="EMBL" id="JAWXYG010000009">
    <property type="protein sequence ID" value="KAK4264129.1"/>
    <property type="molecule type" value="Genomic_DNA"/>
</dbReference>
<reference evidence="7" key="1">
    <citation type="submission" date="2023-10" db="EMBL/GenBank/DDBJ databases">
        <title>Chromosome-level genome of the transformable northern wattle, Acacia crassicarpa.</title>
        <authorList>
            <person name="Massaro I."/>
            <person name="Sinha N.R."/>
            <person name="Poethig S."/>
            <person name="Leichty A.R."/>
        </authorList>
    </citation>
    <scope>NUCLEOTIDE SEQUENCE</scope>
    <source>
        <strain evidence="7">Acra3RX</strain>
        <tissue evidence="7">Leaf</tissue>
    </source>
</reference>
<gene>
    <name evidence="7" type="ORF">QN277_029460</name>
</gene>
<keyword evidence="2" id="KW-0378">Hydrolase</keyword>
<keyword evidence="8" id="KW-1185">Reference proteome</keyword>
<dbReference type="SUPFAM" id="SSF51445">
    <property type="entry name" value="(Trans)glycosidases"/>
    <property type="match status" value="1"/>
</dbReference>
<sequence length="570" mass="64437">MSILLVLFIILFSGFEAQALPYDYTANIECLENPQKPLYSGGIIKNPELNDGLEGWTAIGDAKIQQRESRGNKFVVAHNRNQPNDSVSQKFYMRKNNPYSLSAWIQVSQGNATVSAVVKTREGLKYGGAIVAESNCWSMLKGGLTFDTSGPADLYFESNDTSVEIWVDSISLQPFTQKQWRLHQEQSIEKKHKKRVIIQTIDGRGNPLANASIIFEQKRSNFPFGSAMNKYILDNTAYQNWFTSRFTVTTFVNEMKWYSTESVQGKEDYSISDAMLNFANQHKISVRGHNVFWDDPNYQPSWVPSLPPDQLNSAVQKRLNSVVSRYKGQLVAWDVVNENLHFSFLESKLGKDASAKIYHDAHNIDGQTTLFLNDYNTIEDNRDGVSTAARYLDKLREIKGYAGYSGWSIGIGLESHFSIPPDLPSMRSSIDTLAATGSPLWLTEVDVKNMPNQAEYLEQVLREAHSHPHIQGIVMWTPWKECEAMCLVDENFKNLPCGDVVDKLLQEWGFSQSLEAKTDSNGFLEATLFHGHYQVNITHPLNNNLSSLHNLQVMPMNEPNKVSQIIQLSV</sequence>
<organism evidence="7 8">
    <name type="scientific">Acacia crassicarpa</name>
    <name type="common">northern wattle</name>
    <dbReference type="NCBI Taxonomy" id="499986"/>
    <lineage>
        <taxon>Eukaryota</taxon>
        <taxon>Viridiplantae</taxon>
        <taxon>Streptophyta</taxon>
        <taxon>Embryophyta</taxon>
        <taxon>Tracheophyta</taxon>
        <taxon>Spermatophyta</taxon>
        <taxon>Magnoliopsida</taxon>
        <taxon>eudicotyledons</taxon>
        <taxon>Gunneridae</taxon>
        <taxon>Pentapetalae</taxon>
        <taxon>rosids</taxon>
        <taxon>fabids</taxon>
        <taxon>Fabales</taxon>
        <taxon>Fabaceae</taxon>
        <taxon>Caesalpinioideae</taxon>
        <taxon>mimosoid clade</taxon>
        <taxon>Acacieae</taxon>
        <taxon>Acacia</taxon>
    </lineage>
</organism>
<evidence type="ECO:0000256" key="2">
    <source>
        <dbReference type="ARBA" id="ARBA00022801"/>
    </source>
</evidence>
<evidence type="ECO:0000256" key="3">
    <source>
        <dbReference type="ARBA" id="ARBA00023277"/>
    </source>
</evidence>
<dbReference type="GO" id="GO:0000272">
    <property type="term" value="P:polysaccharide catabolic process"/>
    <property type="evidence" value="ECO:0007669"/>
    <property type="project" value="UniProtKB-KW"/>
</dbReference>
<dbReference type="Pfam" id="PF00331">
    <property type="entry name" value="Glyco_hydro_10"/>
    <property type="match status" value="1"/>
</dbReference>
<dbReference type="SUPFAM" id="SSF49785">
    <property type="entry name" value="Galactose-binding domain-like"/>
    <property type="match status" value="1"/>
</dbReference>
<evidence type="ECO:0000256" key="4">
    <source>
        <dbReference type="ARBA" id="ARBA00023326"/>
    </source>
</evidence>
<name>A0AAE1MG79_9FABA</name>
<dbReference type="Gene3D" id="3.20.20.80">
    <property type="entry name" value="Glycosidases"/>
    <property type="match status" value="1"/>
</dbReference>